<dbReference type="Proteomes" id="UP001527099">
    <property type="component" value="Unassembled WGS sequence"/>
</dbReference>
<feature type="transmembrane region" description="Helical" evidence="1">
    <location>
        <begin position="45"/>
        <end position="65"/>
    </location>
</feature>
<evidence type="ECO:0000313" key="3">
    <source>
        <dbReference type="Proteomes" id="UP001527099"/>
    </source>
</evidence>
<keyword evidence="1" id="KW-1133">Transmembrane helix</keyword>
<keyword evidence="1" id="KW-0472">Membrane</keyword>
<proteinExistence type="predicted"/>
<feature type="transmembrane region" description="Helical" evidence="1">
    <location>
        <begin position="105"/>
        <end position="123"/>
    </location>
</feature>
<keyword evidence="1" id="KW-0812">Transmembrane</keyword>
<reference evidence="2 3" key="1">
    <citation type="submission" date="2022-05" db="EMBL/GenBank/DDBJ databases">
        <title>Genome Sequencing of Bee-Associated Microbes.</title>
        <authorList>
            <person name="Dunlap C."/>
        </authorList>
    </citation>
    <scope>NUCLEOTIDE SEQUENCE [LARGE SCALE GENOMIC DNA]</scope>
    <source>
        <strain evidence="2 3">NRRL B-14421</strain>
    </source>
</reference>
<feature type="transmembrane region" description="Helical" evidence="1">
    <location>
        <begin position="130"/>
        <end position="148"/>
    </location>
</feature>
<feature type="transmembrane region" description="Helical" evidence="1">
    <location>
        <begin position="21"/>
        <end position="39"/>
    </location>
</feature>
<name>A0ABT4G9J5_9BACL</name>
<organism evidence="2 3">
    <name type="scientific">Paenibacillus alginolyticus</name>
    <dbReference type="NCBI Taxonomy" id="59839"/>
    <lineage>
        <taxon>Bacteria</taxon>
        <taxon>Bacillati</taxon>
        <taxon>Bacillota</taxon>
        <taxon>Bacilli</taxon>
        <taxon>Bacillales</taxon>
        <taxon>Paenibacillaceae</taxon>
        <taxon>Paenibacillus</taxon>
    </lineage>
</organism>
<accession>A0ABT4G9J5</accession>
<dbReference type="EMBL" id="JAMDMX010000020">
    <property type="protein sequence ID" value="MCY9692793.1"/>
    <property type="molecule type" value="Genomic_DNA"/>
</dbReference>
<evidence type="ECO:0000256" key="1">
    <source>
        <dbReference type="SAM" id="Phobius"/>
    </source>
</evidence>
<dbReference type="RefSeq" id="WP_051253924.1">
    <property type="nucleotide sequence ID" value="NZ_JAMDMW010000152.1"/>
</dbReference>
<dbReference type="InterPro" id="IPR053824">
    <property type="entry name" value="DUF7010"/>
</dbReference>
<feature type="transmembrane region" description="Helical" evidence="1">
    <location>
        <begin position="154"/>
        <end position="171"/>
    </location>
</feature>
<gene>
    <name evidence="2" type="ORF">M5X19_07760</name>
</gene>
<sequence length="187" mass="20334">MNSVQDAKKNLALSTKRGIPLIISGILFWILAGVCGSLFPQSMVLWVYIFGVGLVFPIGILIAKIMKIDIIAKGNPLGNLAATIGSMQILFAPIIITLYFHEPAWIPFVLGVLNGAHFLPYVWVYNSKTYLLLSLATVVVATVIGLGFLKETFLSTPFCIAAIYLVSAFGLRKECSNDLSILKGLNQ</sequence>
<evidence type="ECO:0000313" key="2">
    <source>
        <dbReference type="EMBL" id="MCY9692793.1"/>
    </source>
</evidence>
<dbReference type="Pfam" id="PF22765">
    <property type="entry name" value="DUF7010"/>
    <property type="match status" value="1"/>
</dbReference>
<keyword evidence="3" id="KW-1185">Reference proteome</keyword>
<protein>
    <submittedName>
        <fullName evidence="2">Uncharacterized protein</fullName>
    </submittedName>
</protein>
<comment type="caution">
    <text evidence="2">The sequence shown here is derived from an EMBL/GenBank/DDBJ whole genome shotgun (WGS) entry which is preliminary data.</text>
</comment>
<feature type="transmembrane region" description="Helical" evidence="1">
    <location>
        <begin position="77"/>
        <end position="99"/>
    </location>
</feature>